<proteinExistence type="inferred from homology"/>
<name>A0A9J6EL04_RHIMP</name>
<evidence type="ECO:0000256" key="6">
    <source>
        <dbReference type="ARBA" id="ARBA00022692"/>
    </source>
</evidence>
<evidence type="ECO:0000256" key="9">
    <source>
        <dbReference type="ARBA" id="ARBA00023136"/>
    </source>
</evidence>
<keyword evidence="9 11" id="KW-0472">Membrane</keyword>
<accession>A0A9J6EL04</accession>
<comment type="subcellular location">
    <subcellularLocation>
        <location evidence="1 11">Golgi apparatus</location>
        <location evidence="1 11">Golgi stack membrane</location>
        <topology evidence="1 11">Single-pass type II membrane protein</topology>
    </subcellularLocation>
</comment>
<keyword evidence="11" id="KW-0333">Golgi apparatus</keyword>
<keyword evidence="10" id="KW-0325">Glycoprotein</keyword>
<evidence type="ECO:0000256" key="3">
    <source>
        <dbReference type="ARBA" id="ARBA00008919"/>
    </source>
</evidence>
<dbReference type="Pfam" id="PF17039">
    <property type="entry name" value="Glyco_tran_10_N"/>
    <property type="match status" value="1"/>
</dbReference>
<comment type="similarity">
    <text evidence="3 11">Belongs to the glycosyltransferase 10 family.</text>
</comment>
<dbReference type="PANTHER" id="PTHR11929">
    <property type="entry name" value="ALPHA- 1,3 -FUCOSYLTRANSFERASE"/>
    <property type="match status" value="1"/>
</dbReference>
<dbReference type="VEuPathDB" id="VectorBase:LOC119180901"/>
<evidence type="ECO:0000259" key="13">
    <source>
        <dbReference type="Pfam" id="PF17039"/>
    </source>
</evidence>
<evidence type="ECO:0000313" key="15">
    <source>
        <dbReference type="Proteomes" id="UP000821866"/>
    </source>
</evidence>
<organism evidence="14 15">
    <name type="scientific">Rhipicephalus microplus</name>
    <name type="common">Cattle tick</name>
    <name type="synonym">Boophilus microplus</name>
    <dbReference type="NCBI Taxonomy" id="6941"/>
    <lineage>
        <taxon>Eukaryota</taxon>
        <taxon>Metazoa</taxon>
        <taxon>Ecdysozoa</taxon>
        <taxon>Arthropoda</taxon>
        <taxon>Chelicerata</taxon>
        <taxon>Arachnida</taxon>
        <taxon>Acari</taxon>
        <taxon>Parasitiformes</taxon>
        <taxon>Ixodida</taxon>
        <taxon>Ixodoidea</taxon>
        <taxon>Ixodidae</taxon>
        <taxon>Rhipicephalinae</taxon>
        <taxon>Rhipicephalus</taxon>
        <taxon>Boophilus</taxon>
    </lineage>
</organism>
<evidence type="ECO:0000256" key="1">
    <source>
        <dbReference type="ARBA" id="ARBA00004447"/>
    </source>
</evidence>
<dbReference type="Pfam" id="PF00852">
    <property type="entry name" value="Glyco_transf_10"/>
    <property type="match status" value="1"/>
</dbReference>
<dbReference type="EC" id="2.4.1.-" evidence="11"/>
<keyword evidence="6 11" id="KW-0812">Transmembrane</keyword>
<reference evidence="14" key="1">
    <citation type="journal article" date="2020" name="Cell">
        <title>Large-Scale Comparative Analyses of Tick Genomes Elucidate Their Genetic Diversity and Vector Capacities.</title>
        <authorList>
            <consortium name="Tick Genome and Microbiome Consortium (TIGMIC)"/>
            <person name="Jia N."/>
            <person name="Wang J."/>
            <person name="Shi W."/>
            <person name="Du L."/>
            <person name="Sun Y."/>
            <person name="Zhan W."/>
            <person name="Jiang J.F."/>
            <person name="Wang Q."/>
            <person name="Zhang B."/>
            <person name="Ji P."/>
            <person name="Bell-Sakyi L."/>
            <person name="Cui X.M."/>
            <person name="Yuan T.T."/>
            <person name="Jiang B.G."/>
            <person name="Yang W.F."/>
            <person name="Lam T.T."/>
            <person name="Chang Q.C."/>
            <person name="Ding S.J."/>
            <person name="Wang X.J."/>
            <person name="Zhu J.G."/>
            <person name="Ruan X.D."/>
            <person name="Zhao L."/>
            <person name="Wei J.T."/>
            <person name="Ye R.Z."/>
            <person name="Que T.C."/>
            <person name="Du C.H."/>
            <person name="Zhou Y.H."/>
            <person name="Cheng J.X."/>
            <person name="Dai P.F."/>
            <person name="Guo W.B."/>
            <person name="Han X.H."/>
            <person name="Huang E.J."/>
            <person name="Li L.F."/>
            <person name="Wei W."/>
            <person name="Gao Y.C."/>
            <person name="Liu J.Z."/>
            <person name="Shao H.Z."/>
            <person name="Wang X."/>
            <person name="Wang C.C."/>
            <person name="Yang T.C."/>
            <person name="Huo Q.B."/>
            <person name="Li W."/>
            <person name="Chen H.Y."/>
            <person name="Chen S.E."/>
            <person name="Zhou L.G."/>
            <person name="Ni X.B."/>
            <person name="Tian J.H."/>
            <person name="Sheng Y."/>
            <person name="Liu T."/>
            <person name="Pan Y.S."/>
            <person name="Xia L.Y."/>
            <person name="Li J."/>
            <person name="Zhao F."/>
            <person name="Cao W.C."/>
        </authorList>
    </citation>
    <scope>NUCLEOTIDE SEQUENCE</scope>
    <source>
        <strain evidence="14">Rmic-2018</strain>
    </source>
</reference>
<dbReference type="InterPro" id="IPR038577">
    <property type="entry name" value="GT10-like_C_sf"/>
</dbReference>
<keyword evidence="8 11" id="KW-1133">Transmembrane helix</keyword>
<reference evidence="14" key="2">
    <citation type="submission" date="2021-09" db="EMBL/GenBank/DDBJ databases">
        <authorList>
            <person name="Jia N."/>
            <person name="Wang J."/>
            <person name="Shi W."/>
            <person name="Du L."/>
            <person name="Sun Y."/>
            <person name="Zhan W."/>
            <person name="Jiang J."/>
            <person name="Wang Q."/>
            <person name="Zhang B."/>
            <person name="Ji P."/>
            <person name="Sakyi L.B."/>
            <person name="Cui X."/>
            <person name="Yuan T."/>
            <person name="Jiang B."/>
            <person name="Yang W."/>
            <person name="Lam T.T.-Y."/>
            <person name="Chang Q."/>
            <person name="Ding S."/>
            <person name="Wang X."/>
            <person name="Zhu J."/>
            <person name="Ruan X."/>
            <person name="Zhao L."/>
            <person name="Wei J."/>
            <person name="Que T."/>
            <person name="Du C."/>
            <person name="Cheng J."/>
            <person name="Dai P."/>
            <person name="Han X."/>
            <person name="Huang E."/>
            <person name="Gao Y."/>
            <person name="Liu J."/>
            <person name="Shao H."/>
            <person name="Ye R."/>
            <person name="Li L."/>
            <person name="Wei W."/>
            <person name="Wang X."/>
            <person name="Wang C."/>
            <person name="Huo Q."/>
            <person name="Li W."/>
            <person name="Guo W."/>
            <person name="Chen H."/>
            <person name="Chen S."/>
            <person name="Zhou L."/>
            <person name="Zhou L."/>
            <person name="Ni X."/>
            <person name="Tian J."/>
            <person name="Zhou Y."/>
            <person name="Sheng Y."/>
            <person name="Liu T."/>
            <person name="Pan Y."/>
            <person name="Xia L."/>
            <person name="Li J."/>
            <person name="Zhao F."/>
            <person name="Cao W."/>
        </authorList>
    </citation>
    <scope>NUCLEOTIDE SEQUENCE</scope>
    <source>
        <strain evidence="14">Rmic-2018</strain>
        <tissue evidence="14">Larvae</tissue>
    </source>
</reference>
<dbReference type="Proteomes" id="UP000821866">
    <property type="component" value="Chromosome 11"/>
</dbReference>
<keyword evidence="7" id="KW-0735">Signal-anchor</keyword>
<dbReference type="PANTHER" id="PTHR11929:SF145">
    <property type="entry name" value="ALPHA-(1,3)-FUCOSYLTRANSFERASE FUT-1"/>
    <property type="match status" value="1"/>
</dbReference>
<comment type="caution">
    <text evidence="14">The sequence shown here is derived from an EMBL/GenBank/DDBJ whole genome shotgun (WGS) entry which is preliminary data.</text>
</comment>
<evidence type="ECO:0000256" key="2">
    <source>
        <dbReference type="ARBA" id="ARBA00004922"/>
    </source>
</evidence>
<dbReference type="Gene3D" id="3.40.50.11660">
    <property type="entry name" value="Glycosyl transferase family 10, C-terminal domain"/>
    <property type="match status" value="1"/>
</dbReference>
<protein>
    <recommendedName>
        <fullName evidence="11">Fucosyltransferase</fullName>
        <ecNumber evidence="11">2.4.1.-</ecNumber>
    </recommendedName>
</protein>
<dbReference type="InterPro" id="IPR001503">
    <property type="entry name" value="Glyco_trans_10"/>
</dbReference>
<dbReference type="GO" id="GO:0032580">
    <property type="term" value="C:Golgi cisterna membrane"/>
    <property type="evidence" value="ECO:0007669"/>
    <property type="project" value="UniProtKB-SubCell"/>
</dbReference>
<dbReference type="GO" id="GO:0046920">
    <property type="term" value="F:alpha-(1-&gt;3)-fucosyltransferase activity"/>
    <property type="evidence" value="ECO:0007669"/>
    <property type="project" value="TreeGrafter"/>
</dbReference>
<evidence type="ECO:0000256" key="8">
    <source>
        <dbReference type="ARBA" id="ARBA00022989"/>
    </source>
</evidence>
<gene>
    <name evidence="14" type="ORF">HPB51_003859</name>
</gene>
<evidence type="ECO:0000256" key="10">
    <source>
        <dbReference type="ARBA" id="ARBA00023180"/>
    </source>
</evidence>
<evidence type="ECO:0000313" key="14">
    <source>
        <dbReference type="EMBL" id="KAH8035018.1"/>
    </source>
</evidence>
<dbReference type="InterPro" id="IPR031481">
    <property type="entry name" value="Glyco_tran_10_N"/>
</dbReference>
<feature type="domain" description="Fucosyltransferase N-terminal" evidence="13">
    <location>
        <begin position="107"/>
        <end position="217"/>
    </location>
</feature>
<keyword evidence="5 11" id="KW-0808">Transferase</keyword>
<dbReference type="EMBL" id="JABSTU010000003">
    <property type="protein sequence ID" value="KAH8035018.1"/>
    <property type="molecule type" value="Genomic_DNA"/>
</dbReference>
<evidence type="ECO:0000256" key="4">
    <source>
        <dbReference type="ARBA" id="ARBA00022676"/>
    </source>
</evidence>
<evidence type="ECO:0000256" key="7">
    <source>
        <dbReference type="ARBA" id="ARBA00022968"/>
    </source>
</evidence>
<feature type="domain" description="Fucosyltransferase C-terminal" evidence="12">
    <location>
        <begin position="240"/>
        <end position="280"/>
    </location>
</feature>
<comment type="pathway">
    <text evidence="2">Protein modification; protein glycosylation.</text>
</comment>
<sequence length="285" mass="32026">MIMRDVVVEGSGNFDHVKFFTVALNLRASNIATSIENAAAAAGIRSRDLRDSMVSGSSLRCQYVAVFLICVSLAVFLFLNNGFPPIAVRLPAWFPESAFTNVTAGEPVTILFWTPTFGSWFEPLSDVSSGLVSYNSCSVPCFLTRNRSLVRTADAVVFHDRDTDARDLPRYRVGHQRWVYWNMEAPPNSRPEQLVRIRSIFNWTYTYRIDSDVPHPYFTIHSRHGDSPQADEGQKPFTVNRSGLVAWVVSNCQTPSHREDFVAELRKHVTVDVYGRCGNSAVPTE</sequence>
<evidence type="ECO:0000256" key="5">
    <source>
        <dbReference type="ARBA" id="ARBA00022679"/>
    </source>
</evidence>
<dbReference type="InterPro" id="IPR055270">
    <property type="entry name" value="Glyco_tran_10_C"/>
</dbReference>
<dbReference type="SUPFAM" id="SSF53756">
    <property type="entry name" value="UDP-Glycosyltransferase/glycogen phosphorylase"/>
    <property type="match status" value="1"/>
</dbReference>
<keyword evidence="15" id="KW-1185">Reference proteome</keyword>
<keyword evidence="4 11" id="KW-0328">Glycosyltransferase</keyword>
<evidence type="ECO:0000259" key="12">
    <source>
        <dbReference type="Pfam" id="PF00852"/>
    </source>
</evidence>
<dbReference type="AlphaFoldDB" id="A0A9J6EL04"/>
<evidence type="ECO:0000256" key="11">
    <source>
        <dbReference type="RuleBase" id="RU003832"/>
    </source>
</evidence>
<feature type="transmembrane region" description="Helical" evidence="11">
    <location>
        <begin position="61"/>
        <end position="79"/>
    </location>
</feature>